<keyword evidence="3" id="KW-1003">Cell membrane</keyword>
<feature type="domain" description="Type II secretion system protein GspF" evidence="8">
    <location>
        <begin position="71"/>
        <end position="194"/>
    </location>
</feature>
<dbReference type="InterPro" id="IPR003004">
    <property type="entry name" value="GspF/PilC"/>
</dbReference>
<keyword evidence="6 7" id="KW-0472">Membrane</keyword>
<dbReference type="PANTHER" id="PTHR30012">
    <property type="entry name" value="GENERAL SECRETION PATHWAY PROTEIN"/>
    <property type="match status" value="1"/>
</dbReference>
<evidence type="ECO:0000256" key="2">
    <source>
        <dbReference type="ARBA" id="ARBA00005745"/>
    </source>
</evidence>
<evidence type="ECO:0000256" key="3">
    <source>
        <dbReference type="ARBA" id="ARBA00022475"/>
    </source>
</evidence>
<dbReference type="Pfam" id="PF00482">
    <property type="entry name" value="T2SSF"/>
    <property type="match status" value="2"/>
</dbReference>
<protein>
    <submittedName>
        <fullName evidence="9">General secretion pathway protein F/type IV pilus assembly protein PilC</fullName>
    </submittedName>
</protein>
<evidence type="ECO:0000256" key="6">
    <source>
        <dbReference type="ARBA" id="ARBA00023136"/>
    </source>
</evidence>
<feature type="domain" description="Type II secretion system protein GspF" evidence="8">
    <location>
        <begin position="276"/>
        <end position="395"/>
    </location>
</feature>
<dbReference type="InterPro" id="IPR018076">
    <property type="entry name" value="T2SS_GspF_dom"/>
</dbReference>
<comment type="caution">
    <text evidence="9">The sequence shown here is derived from an EMBL/GenBank/DDBJ whole genome shotgun (WGS) entry which is preliminary data.</text>
</comment>
<dbReference type="AlphaFoldDB" id="A0AA45WIG7"/>
<dbReference type="EMBL" id="FXTX01000001">
    <property type="protein sequence ID" value="SMP00526.1"/>
    <property type="molecule type" value="Genomic_DNA"/>
</dbReference>
<feature type="transmembrane region" description="Helical" evidence="7">
    <location>
        <begin position="262"/>
        <end position="279"/>
    </location>
</feature>
<feature type="transmembrane region" description="Helical" evidence="7">
    <location>
        <begin position="224"/>
        <end position="242"/>
    </location>
</feature>
<feature type="transmembrane region" description="Helical" evidence="7">
    <location>
        <begin position="171"/>
        <end position="193"/>
    </location>
</feature>
<dbReference type="InterPro" id="IPR042094">
    <property type="entry name" value="T2SS_GspF_sf"/>
</dbReference>
<accession>A0AA45WIG7</accession>
<gene>
    <name evidence="9" type="ORF">SAMN06264868_101123</name>
</gene>
<dbReference type="Proteomes" id="UP001157947">
    <property type="component" value="Unassembled WGS sequence"/>
</dbReference>
<name>A0AA45WIG7_9AQUI</name>
<dbReference type="Gene3D" id="1.20.81.30">
    <property type="entry name" value="Type II secretion system (T2SS), domain F"/>
    <property type="match status" value="2"/>
</dbReference>
<keyword evidence="10" id="KW-1185">Reference proteome</keyword>
<dbReference type="RefSeq" id="WP_265133576.1">
    <property type="nucleotide sequence ID" value="NZ_FXTX01000001.1"/>
</dbReference>
<dbReference type="GO" id="GO:0005886">
    <property type="term" value="C:plasma membrane"/>
    <property type="evidence" value="ECO:0007669"/>
    <property type="project" value="UniProtKB-SubCell"/>
</dbReference>
<dbReference type="PANTHER" id="PTHR30012:SF0">
    <property type="entry name" value="TYPE II SECRETION SYSTEM PROTEIN F-RELATED"/>
    <property type="match status" value="1"/>
</dbReference>
<evidence type="ECO:0000313" key="9">
    <source>
        <dbReference type="EMBL" id="SMP00526.1"/>
    </source>
</evidence>
<feature type="transmembrane region" description="Helical" evidence="7">
    <location>
        <begin position="378"/>
        <end position="402"/>
    </location>
</feature>
<evidence type="ECO:0000256" key="1">
    <source>
        <dbReference type="ARBA" id="ARBA00004651"/>
    </source>
</evidence>
<keyword evidence="4 7" id="KW-0812">Transmembrane</keyword>
<evidence type="ECO:0000256" key="4">
    <source>
        <dbReference type="ARBA" id="ARBA00022692"/>
    </source>
</evidence>
<keyword evidence="5 7" id="KW-1133">Transmembrane helix</keyword>
<comment type="subcellular location">
    <subcellularLocation>
        <location evidence="1">Cell membrane</location>
        <topology evidence="1">Multi-pass membrane protein</topology>
    </subcellularLocation>
</comment>
<comment type="similarity">
    <text evidence="2">Belongs to the GSP F family.</text>
</comment>
<dbReference type="PRINTS" id="PR00812">
    <property type="entry name" value="BCTERIALGSPF"/>
</dbReference>
<evidence type="ECO:0000313" key="10">
    <source>
        <dbReference type="Proteomes" id="UP001157947"/>
    </source>
</evidence>
<sequence>MKIYIVEAVDTEGNIIKKMVKVNDETEIELILKAQNLEIIDIKPVPVFIEYLINFNPFKKKKIKKQEIIEFLENLHLVVKSGMPVGSGIMDLAETNENPAFKDILLDIHSRVLSGTALSEAFKVYENIFGNVIITLIRIGEETGNLEKVLKDGAEYLKRIEDIKAKTKQALIYPTFTFVAMSSAMIFWLVYVLPKLTEAFKNFNIELPVTTLFLIWLSEKTQKYILDIIAFLFFSFIFLKIGRKRNEKIKYITDKILLKLPIFGIIITYFNFAFIAEYLRLMIKSGVNITQSLNILGESLNNAIFKKAIKDASEDIYNGESISNAFQKQQMFSPMIIRMIYIGENTGQLEEQLNYISDYYYGKVNYISQNIAKMIEPILISMMGIFMLIIILGLLGPIYNLISVVGKG</sequence>
<proteinExistence type="inferred from homology"/>
<organism evidence="9 10">
    <name type="scientific">Venenivibrio stagnispumantis</name>
    <dbReference type="NCBI Taxonomy" id="407998"/>
    <lineage>
        <taxon>Bacteria</taxon>
        <taxon>Pseudomonadati</taxon>
        <taxon>Aquificota</taxon>
        <taxon>Aquificia</taxon>
        <taxon>Aquificales</taxon>
        <taxon>Hydrogenothermaceae</taxon>
        <taxon>Venenivibrio</taxon>
    </lineage>
</organism>
<reference evidence="9" key="1">
    <citation type="submission" date="2017-05" db="EMBL/GenBank/DDBJ databases">
        <authorList>
            <person name="Varghese N."/>
            <person name="Submissions S."/>
        </authorList>
    </citation>
    <scope>NUCLEOTIDE SEQUENCE</scope>
    <source>
        <strain evidence="9">DSM 18763</strain>
    </source>
</reference>
<evidence type="ECO:0000259" key="8">
    <source>
        <dbReference type="Pfam" id="PF00482"/>
    </source>
</evidence>
<evidence type="ECO:0000256" key="5">
    <source>
        <dbReference type="ARBA" id="ARBA00022989"/>
    </source>
</evidence>
<evidence type="ECO:0000256" key="7">
    <source>
        <dbReference type="SAM" id="Phobius"/>
    </source>
</evidence>